<feature type="transmembrane region" description="Helical" evidence="1">
    <location>
        <begin position="6"/>
        <end position="24"/>
    </location>
</feature>
<organism evidence="3 4">
    <name type="scientific">Acetobacterium woodii (strain ATCC 29683 / DSM 1030 / JCM 2381 / KCTC 1655 / WB1)</name>
    <dbReference type="NCBI Taxonomy" id="931626"/>
    <lineage>
        <taxon>Bacteria</taxon>
        <taxon>Bacillati</taxon>
        <taxon>Bacillota</taxon>
        <taxon>Clostridia</taxon>
        <taxon>Eubacteriales</taxon>
        <taxon>Eubacteriaceae</taxon>
        <taxon>Acetobacterium</taxon>
    </lineage>
</organism>
<reference evidence="4" key="1">
    <citation type="submission" date="2011-07" db="EMBL/GenBank/DDBJ databases">
        <title>Complete genome sequence of Acetobacterium woodii.</title>
        <authorList>
            <person name="Poehlein A."/>
            <person name="Schmidt S."/>
            <person name="Kaster A.-K."/>
            <person name="Goenrich M."/>
            <person name="Vollmers J."/>
            <person name="Thuermer A."/>
            <person name="Gottschalk G."/>
            <person name="Thauer R.K."/>
            <person name="Daniel R."/>
            <person name="Mueller V."/>
        </authorList>
    </citation>
    <scope>NUCLEOTIDE SEQUENCE [LARGE SCALE GENOMIC DNA]</scope>
    <source>
        <strain evidence="4">ATCC 29683 / DSM 1030 / JCM 2381 / KCTC 1655 / WB1</strain>
    </source>
</reference>
<evidence type="ECO:0000259" key="2">
    <source>
        <dbReference type="Pfam" id="PF12158"/>
    </source>
</evidence>
<keyword evidence="1" id="KW-1133">Transmembrane helix</keyword>
<keyword evidence="1" id="KW-0472">Membrane</keyword>
<dbReference type="Pfam" id="PF12158">
    <property type="entry name" value="DUF3592"/>
    <property type="match status" value="1"/>
</dbReference>
<dbReference type="RefSeq" id="WP_014357685.1">
    <property type="nucleotide sequence ID" value="NC_016894.1"/>
</dbReference>
<evidence type="ECO:0000313" key="3">
    <source>
        <dbReference type="EMBL" id="AFA50090.1"/>
    </source>
</evidence>
<evidence type="ECO:0000256" key="1">
    <source>
        <dbReference type="SAM" id="Phobius"/>
    </source>
</evidence>
<dbReference type="HOGENOM" id="CLU_1933395_0_0_9"/>
<dbReference type="InterPro" id="IPR021994">
    <property type="entry name" value="DUF3592"/>
</dbReference>
<dbReference type="KEGG" id="awo:Awo_c33620"/>
<dbReference type="Proteomes" id="UP000007177">
    <property type="component" value="Chromosome"/>
</dbReference>
<reference evidence="3 4" key="2">
    <citation type="journal article" date="2012" name="PLoS ONE">
        <title>An ancient pathway combining carbon dioxide fixation with the generation and utilization of a sodium ion gradient for ATP synthesis.</title>
        <authorList>
            <person name="Poehlein A."/>
            <person name="Schmidt S."/>
            <person name="Kaster A.K."/>
            <person name="Goenrich M."/>
            <person name="Vollmers J."/>
            <person name="Thurmer A."/>
            <person name="Bertsch J."/>
            <person name="Schuchmann K."/>
            <person name="Voigt B."/>
            <person name="Hecker M."/>
            <person name="Daniel R."/>
            <person name="Thauer R.K."/>
            <person name="Gottschalk G."/>
            <person name="Muller V."/>
        </authorList>
    </citation>
    <scope>NUCLEOTIDE SEQUENCE [LARGE SCALE GENOMIC DNA]</scope>
    <source>
        <strain evidence="4">ATCC 29683 / DSM 1030 / JCM 2381 / KCTC 1655 / WB1</strain>
    </source>
</reference>
<sequence>MMIAVFRDGGIILIIVAIILMIRLKRAESNGVEVEAVVVNVKENKVRTGRQVYDEFTPILEYTIADTVYQSEALASQGDQRYEIGQVVRIRYQPDNPEDVMVVGDRRYFFNAAIIGTIGVLIEILTFLIH</sequence>
<dbReference type="AlphaFoldDB" id="H6LKY1"/>
<protein>
    <recommendedName>
        <fullName evidence="2">DUF3592 domain-containing protein</fullName>
    </recommendedName>
</protein>
<feature type="domain" description="DUF3592" evidence="2">
    <location>
        <begin position="34"/>
        <end position="105"/>
    </location>
</feature>
<proteinExistence type="predicted"/>
<name>H6LKY1_ACEWD</name>
<evidence type="ECO:0000313" key="4">
    <source>
        <dbReference type="Proteomes" id="UP000007177"/>
    </source>
</evidence>
<keyword evidence="1" id="KW-0812">Transmembrane</keyword>
<dbReference type="EMBL" id="CP002987">
    <property type="protein sequence ID" value="AFA50090.1"/>
    <property type="molecule type" value="Genomic_DNA"/>
</dbReference>
<accession>H6LKY1</accession>
<gene>
    <name evidence="3" type="ordered locus">Awo_c33620</name>
</gene>
<feature type="transmembrane region" description="Helical" evidence="1">
    <location>
        <begin position="108"/>
        <end position="129"/>
    </location>
</feature>
<keyword evidence="4" id="KW-1185">Reference proteome</keyword>